<keyword evidence="3" id="KW-1185">Reference proteome</keyword>
<organism evidence="2 3">
    <name type="scientific">Pyronema omphalodes (strain CBS 100304)</name>
    <name type="common">Pyronema confluens</name>
    <dbReference type="NCBI Taxonomy" id="1076935"/>
    <lineage>
        <taxon>Eukaryota</taxon>
        <taxon>Fungi</taxon>
        <taxon>Dikarya</taxon>
        <taxon>Ascomycota</taxon>
        <taxon>Pezizomycotina</taxon>
        <taxon>Pezizomycetes</taxon>
        <taxon>Pezizales</taxon>
        <taxon>Pyronemataceae</taxon>
        <taxon>Pyronema</taxon>
    </lineage>
</organism>
<dbReference type="Gene3D" id="2.120.10.70">
    <property type="entry name" value="Fucose-specific lectin"/>
    <property type="match status" value="1"/>
</dbReference>
<evidence type="ECO:0000313" key="2">
    <source>
        <dbReference type="EMBL" id="CCX14249.1"/>
    </source>
</evidence>
<keyword evidence="1" id="KW-1133">Transmembrane helix</keyword>
<protein>
    <recommendedName>
        <fullName evidence="4">Fucose-specific lectin</fullName>
    </recommendedName>
</protein>
<reference evidence="2 3" key="1">
    <citation type="journal article" date="2013" name="PLoS Genet.">
        <title>The genome and development-dependent transcriptomes of Pyronema confluens: a window into fungal evolution.</title>
        <authorList>
            <person name="Traeger S."/>
            <person name="Altegoer F."/>
            <person name="Freitag M."/>
            <person name="Gabaldon T."/>
            <person name="Kempken F."/>
            <person name="Kumar A."/>
            <person name="Marcet-Houben M."/>
            <person name="Poggeler S."/>
            <person name="Stajich J.E."/>
            <person name="Nowrousian M."/>
        </authorList>
    </citation>
    <scope>NUCLEOTIDE SEQUENCE [LARGE SCALE GENOMIC DNA]</scope>
    <source>
        <strain evidence="3">CBS 100304</strain>
        <tissue evidence="2">Vegetative mycelium</tissue>
    </source>
</reference>
<evidence type="ECO:0008006" key="4">
    <source>
        <dbReference type="Google" id="ProtNLM"/>
    </source>
</evidence>
<keyword evidence="1" id="KW-0812">Transmembrane</keyword>
<keyword evidence="1" id="KW-0472">Membrane</keyword>
<proteinExistence type="predicted"/>
<dbReference type="STRING" id="1076935.U4L9L7"/>
<feature type="transmembrane region" description="Helical" evidence="1">
    <location>
        <begin position="134"/>
        <end position="158"/>
    </location>
</feature>
<sequence>MPKIWISIFSFVMKHPVISSDRTRSAASITSTEPIHLQTLPEHTHPNYSLPQATLTNDPFASAPEIVPSSPNDHAPEHLTGVNVPKYYLPPRGAYDSELPEVPYHEQFPEALHPGDSHVSADRRNKICGMSRRIFWILTIAGTIIIIAAIGGGVAAVVNSKKAEKLPAVKIRSPNAPRNGTEIGIAQWGLGEKSSNSYYHIFYQSISGAIWERSYTPTGGWAASSTMLGDAFKARNGTPICGFAYKDKKDTLEVNVYYVDVNGWLSDAIWSSVADETKLACSEWNTDSNIAIWLYYQDEDGYVQEFGRVEGKWREPQYGQKIDLRAAMGSGIGLWYDMDEFYKKQIRAFVQIPDGTIVSRDYHENKTGNWDAYYPVYKSDAVLEKTDIAVAVARTPGILKKTNTARVLFLEKSGTVDQFEWTNKTGGWSKAPEYVVEKTDGMKRRIAAMAELDEDMRCFFQKTDLSIREAYLNGNFSRWTVADVQIK</sequence>
<dbReference type="EMBL" id="HF935944">
    <property type="protein sequence ID" value="CCX14249.1"/>
    <property type="molecule type" value="Genomic_DNA"/>
</dbReference>
<evidence type="ECO:0000313" key="3">
    <source>
        <dbReference type="Proteomes" id="UP000018144"/>
    </source>
</evidence>
<dbReference type="AlphaFoldDB" id="U4L9L7"/>
<gene>
    <name evidence="2" type="ORF">PCON_13842</name>
</gene>
<name>U4L9L7_PYROM</name>
<dbReference type="SUPFAM" id="SSF89372">
    <property type="entry name" value="Fucose-specific lectin"/>
    <property type="match status" value="1"/>
</dbReference>
<dbReference type="Proteomes" id="UP000018144">
    <property type="component" value="Unassembled WGS sequence"/>
</dbReference>
<evidence type="ECO:0000256" key="1">
    <source>
        <dbReference type="SAM" id="Phobius"/>
    </source>
</evidence>
<accession>U4L9L7</accession>
<dbReference type="OrthoDB" id="5428293at2759"/>